<protein>
    <submittedName>
        <fullName evidence="4">Excisionase-like protein</fullName>
    </submittedName>
</protein>
<comment type="caution">
    <text evidence="4">The sequence shown here is derived from an EMBL/GenBank/DDBJ whole genome shotgun (WGS) entry which is preliminary data.</text>
</comment>
<keyword evidence="5" id="KW-1185">Reference proteome</keyword>
<dbReference type="Gene3D" id="1.10.1660.20">
    <property type="match status" value="1"/>
</dbReference>
<dbReference type="EMBL" id="PQGA01000004">
    <property type="protein sequence ID" value="POR52813.1"/>
    <property type="molecule type" value="Genomic_DNA"/>
</dbReference>
<evidence type="ECO:0000256" key="1">
    <source>
        <dbReference type="ARBA" id="ARBA00023125"/>
    </source>
</evidence>
<keyword evidence="1" id="KW-0238">DNA-binding</keyword>
<reference evidence="4 5" key="1">
    <citation type="submission" date="2018-01" db="EMBL/GenBank/DDBJ databases">
        <title>Genomic Encyclopedia of Type Strains, Phase III (KMG-III): the genomes of soil and plant-associated and newly described type strains.</title>
        <authorList>
            <person name="Whitman W."/>
        </authorList>
    </citation>
    <scope>NUCLEOTIDE SEQUENCE [LARGE SCALE GENOMIC DNA]</scope>
    <source>
        <strain evidence="4 5">JCM 18070</strain>
    </source>
</reference>
<dbReference type="OrthoDB" id="9034800at2"/>
<dbReference type="Pfam" id="PF07825">
    <property type="entry name" value="Exc"/>
    <property type="match status" value="1"/>
</dbReference>
<dbReference type="GO" id="GO:0006310">
    <property type="term" value="P:DNA recombination"/>
    <property type="evidence" value="ECO:0007669"/>
    <property type="project" value="UniProtKB-KW"/>
</dbReference>
<dbReference type="InterPro" id="IPR038137">
    <property type="entry name" value="Excisionase-like_sf"/>
</dbReference>
<accession>A0A2S4MDH3</accession>
<dbReference type="GO" id="GO:0003677">
    <property type="term" value="F:DNA binding"/>
    <property type="evidence" value="ECO:0007669"/>
    <property type="project" value="UniProtKB-KW"/>
</dbReference>
<name>A0A2S4MDH3_9BURK</name>
<dbReference type="Proteomes" id="UP000237381">
    <property type="component" value="Unassembled WGS sequence"/>
</dbReference>
<evidence type="ECO:0000259" key="3">
    <source>
        <dbReference type="Pfam" id="PF07825"/>
    </source>
</evidence>
<evidence type="ECO:0000313" key="5">
    <source>
        <dbReference type="Proteomes" id="UP000237381"/>
    </source>
</evidence>
<proteinExistence type="predicted"/>
<dbReference type="InterPro" id="IPR009061">
    <property type="entry name" value="DNA-bd_dom_put_sf"/>
</dbReference>
<dbReference type="InterPro" id="IPR012884">
    <property type="entry name" value="Excisionase-like"/>
</dbReference>
<evidence type="ECO:0000256" key="2">
    <source>
        <dbReference type="ARBA" id="ARBA00023172"/>
    </source>
</evidence>
<feature type="domain" description="Excisionase-like" evidence="3">
    <location>
        <begin position="9"/>
        <end position="59"/>
    </location>
</feature>
<keyword evidence="2" id="KW-0233">DNA recombination</keyword>
<dbReference type="AlphaFoldDB" id="A0A2S4MDH3"/>
<organism evidence="4 5">
    <name type="scientific">Paraburkholderia eburnea</name>
    <dbReference type="NCBI Taxonomy" id="1189126"/>
    <lineage>
        <taxon>Bacteria</taxon>
        <taxon>Pseudomonadati</taxon>
        <taxon>Pseudomonadota</taxon>
        <taxon>Betaproteobacteria</taxon>
        <taxon>Burkholderiales</taxon>
        <taxon>Burkholderiaceae</taxon>
        <taxon>Paraburkholderia</taxon>
    </lineage>
</organism>
<gene>
    <name evidence="4" type="ORF">B0G62_104110</name>
</gene>
<dbReference type="SUPFAM" id="SSF46955">
    <property type="entry name" value="Putative DNA-binding domain"/>
    <property type="match status" value="1"/>
</dbReference>
<dbReference type="RefSeq" id="WP_103704220.1">
    <property type="nucleotide sequence ID" value="NZ_PQGA01000004.1"/>
</dbReference>
<evidence type="ECO:0000313" key="4">
    <source>
        <dbReference type="EMBL" id="POR52813.1"/>
    </source>
</evidence>
<sequence>MQAELIPVKTWAERVFGDEAPHRNTLRSWVTMGKISPQPIQVGRRYFVEPSARYIDPTAEKIRRLTNGR</sequence>